<keyword evidence="6" id="KW-1185">Reference proteome</keyword>
<dbReference type="Pfam" id="PF00335">
    <property type="entry name" value="Tetraspanin"/>
    <property type="match status" value="1"/>
</dbReference>
<evidence type="ECO:0000313" key="6">
    <source>
        <dbReference type="Proteomes" id="UP000095283"/>
    </source>
</evidence>
<dbReference type="SUPFAM" id="SSF48652">
    <property type="entry name" value="Tetraspanin"/>
    <property type="match status" value="1"/>
</dbReference>
<dbReference type="AlphaFoldDB" id="A0A1I7X2X4"/>
<dbReference type="Gene3D" id="1.10.1450.10">
    <property type="entry name" value="Tetraspanin"/>
    <property type="match status" value="1"/>
</dbReference>
<evidence type="ECO:0000256" key="5">
    <source>
        <dbReference type="SAM" id="Phobius"/>
    </source>
</evidence>
<name>A0A1I7X2X4_HETBA</name>
<evidence type="ECO:0000256" key="4">
    <source>
        <dbReference type="ARBA" id="ARBA00023136"/>
    </source>
</evidence>
<keyword evidence="3 5" id="KW-1133">Transmembrane helix</keyword>
<dbReference type="WBParaSite" id="Hba_11818">
    <property type="protein sequence ID" value="Hba_11818"/>
    <property type="gene ID" value="Hba_11818"/>
</dbReference>
<proteinExistence type="predicted"/>
<dbReference type="Proteomes" id="UP000095283">
    <property type="component" value="Unplaced"/>
</dbReference>
<evidence type="ECO:0000256" key="2">
    <source>
        <dbReference type="ARBA" id="ARBA00022692"/>
    </source>
</evidence>
<dbReference type="GO" id="GO:0016020">
    <property type="term" value="C:membrane"/>
    <property type="evidence" value="ECO:0007669"/>
    <property type="project" value="UniProtKB-SubCell"/>
</dbReference>
<evidence type="ECO:0000256" key="1">
    <source>
        <dbReference type="ARBA" id="ARBA00004141"/>
    </source>
</evidence>
<feature type="transmembrane region" description="Helical" evidence="5">
    <location>
        <begin position="12"/>
        <end position="45"/>
    </location>
</feature>
<evidence type="ECO:0000313" key="7">
    <source>
        <dbReference type="WBParaSite" id="Hba_11818"/>
    </source>
</evidence>
<organism evidence="6 7">
    <name type="scientific">Heterorhabditis bacteriophora</name>
    <name type="common">Entomopathogenic nematode worm</name>
    <dbReference type="NCBI Taxonomy" id="37862"/>
    <lineage>
        <taxon>Eukaryota</taxon>
        <taxon>Metazoa</taxon>
        <taxon>Ecdysozoa</taxon>
        <taxon>Nematoda</taxon>
        <taxon>Chromadorea</taxon>
        <taxon>Rhabditida</taxon>
        <taxon>Rhabditina</taxon>
        <taxon>Rhabditomorpha</taxon>
        <taxon>Strongyloidea</taxon>
        <taxon>Heterorhabditidae</taxon>
        <taxon>Heterorhabditis</taxon>
    </lineage>
</organism>
<reference evidence="7" key="1">
    <citation type="submission" date="2016-11" db="UniProtKB">
        <authorList>
            <consortium name="WormBaseParasite"/>
        </authorList>
    </citation>
    <scope>IDENTIFICATION</scope>
</reference>
<keyword evidence="4 5" id="KW-0472">Membrane</keyword>
<accession>A0A1I7X2X4</accession>
<protein>
    <submittedName>
        <fullName evidence="7">Tetraspanin</fullName>
    </submittedName>
</protein>
<evidence type="ECO:0000256" key="3">
    <source>
        <dbReference type="ARBA" id="ARBA00022989"/>
    </source>
</evidence>
<keyword evidence="2 5" id="KW-0812">Transmembrane</keyword>
<sequence>MARIISNTKLRFIRYLGLVLNAVTMYMICIFFVSLLSAAGGWLGYHFNREIRSGDVQLWMKSGLKFEYGNPSVPYFKDAWDNLQRRYKCCGVSTEHSASEWLTSQWFKDLKIWPRPRVPESCCTTCETIYQM</sequence>
<comment type="subcellular location">
    <subcellularLocation>
        <location evidence="1">Membrane</location>
        <topology evidence="1">Multi-pass membrane protein</topology>
    </subcellularLocation>
</comment>
<dbReference type="InterPro" id="IPR008952">
    <property type="entry name" value="Tetraspanin_EC2_sf"/>
</dbReference>
<dbReference type="InterPro" id="IPR018499">
    <property type="entry name" value="Tetraspanin/Peripherin"/>
</dbReference>